<accession>A0ABX7RCK1</accession>
<evidence type="ECO:0000256" key="2">
    <source>
        <dbReference type="ARBA" id="ARBA00023002"/>
    </source>
</evidence>
<evidence type="ECO:0000313" key="5">
    <source>
        <dbReference type="EMBL" id="QSX75888.1"/>
    </source>
</evidence>
<name>A0ABX7RCK1_9GAMM</name>
<dbReference type="InterPro" id="IPR051911">
    <property type="entry name" value="SDR_oxidoreductase"/>
</dbReference>
<evidence type="ECO:0000256" key="3">
    <source>
        <dbReference type="RuleBase" id="RU000363"/>
    </source>
</evidence>
<evidence type="ECO:0000256" key="1">
    <source>
        <dbReference type="ARBA" id="ARBA00006484"/>
    </source>
</evidence>
<dbReference type="Proteomes" id="UP000663400">
    <property type="component" value="Chromosome"/>
</dbReference>
<dbReference type="Pfam" id="PF00106">
    <property type="entry name" value="adh_short"/>
    <property type="match status" value="1"/>
</dbReference>
<dbReference type="InterPro" id="IPR002347">
    <property type="entry name" value="SDR_fam"/>
</dbReference>
<dbReference type="PANTHER" id="PTHR43976">
    <property type="entry name" value="SHORT CHAIN DEHYDROGENASE"/>
    <property type="match status" value="1"/>
</dbReference>
<dbReference type="InterPro" id="IPR057326">
    <property type="entry name" value="KR_dom"/>
</dbReference>
<dbReference type="CDD" id="cd05374">
    <property type="entry name" value="17beta-HSD-like_SDR_c"/>
    <property type="match status" value="1"/>
</dbReference>
<gene>
    <name evidence="5" type="ORF">HIV01_005100</name>
</gene>
<dbReference type="PANTHER" id="PTHR43976:SF16">
    <property type="entry name" value="SHORT-CHAIN DEHYDROGENASE_REDUCTASE FAMILY PROTEIN"/>
    <property type="match status" value="1"/>
</dbReference>
<feature type="domain" description="Ketoreductase" evidence="4">
    <location>
        <begin position="2"/>
        <end position="181"/>
    </location>
</feature>
<dbReference type="RefSeq" id="WP_200605248.1">
    <property type="nucleotide sequence ID" value="NZ_CP071517.1"/>
</dbReference>
<dbReference type="SUPFAM" id="SSF51735">
    <property type="entry name" value="NAD(P)-binding Rossmann-fold domains"/>
    <property type="match status" value="1"/>
</dbReference>
<protein>
    <submittedName>
        <fullName evidence="5">SDR family NAD(P)-dependent oxidoreductase</fullName>
    </submittedName>
</protein>
<dbReference type="SMART" id="SM00822">
    <property type="entry name" value="PKS_KR"/>
    <property type="match status" value="1"/>
</dbReference>
<comment type="similarity">
    <text evidence="1 3">Belongs to the short-chain dehydrogenases/reductases (SDR) family.</text>
</comment>
<evidence type="ECO:0000259" key="4">
    <source>
        <dbReference type="SMART" id="SM00822"/>
    </source>
</evidence>
<sequence>MKTFLLTGSARGLGRSIATSVLEAGHQLIATARDPDQLADLVDRHASRILPVALDVTDGEAAQLAVKAGVERFGRIDVVINNAGFGIVGSVEDMPMSAIRAQLETNFLGSVNVIKAALPVLRGQGAGHIIQVSSIGARIATPGAAAYYASKWALAGFIESLALEIRPLGIHVTAIEPGGMRTDFADDSSLTIIPGSAAYAATSGATAQMMKSPDYLASTTDPARIAALILKVAGLEDPPLRLLAGSGTHDYGTAADGMRAKEDARWKWLSAFAD</sequence>
<organism evidence="5 6">
    <name type="scientific">Lysobacter arenosi</name>
    <dbReference type="NCBI Taxonomy" id="2795387"/>
    <lineage>
        <taxon>Bacteria</taxon>
        <taxon>Pseudomonadati</taxon>
        <taxon>Pseudomonadota</taxon>
        <taxon>Gammaproteobacteria</taxon>
        <taxon>Lysobacterales</taxon>
        <taxon>Lysobacteraceae</taxon>
        <taxon>Lysobacter</taxon>
    </lineage>
</organism>
<proteinExistence type="inferred from homology"/>
<evidence type="ECO:0000313" key="6">
    <source>
        <dbReference type="Proteomes" id="UP000663400"/>
    </source>
</evidence>
<keyword evidence="2" id="KW-0560">Oxidoreductase</keyword>
<reference evidence="5 6" key="1">
    <citation type="submission" date="2021-02" db="EMBL/GenBank/DDBJ databases">
        <title>Lysobacter arenosi sp. nov., isolated from soil of gangwondo yeongwol, south Korea.</title>
        <authorList>
            <person name="Kim K.R."/>
            <person name="Kim K.H."/>
            <person name="Jeon C.O."/>
        </authorList>
    </citation>
    <scope>NUCLEOTIDE SEQUENCE [LARGE SCALE GENOMIC DNA]</scope>
    <source>
        <strain evidence="5 6">R7</strain>
    </source>
</reference>
<dbReference type="InterPro" id="IPR036291">
    <property type="entry name" value="NAD(P)-bd_dom_sf"/>
</dbReference>
<dbReference type="PRINTS" id="PR00081">
    <property type="entry name" value="GDHRDH"/>
</dbReference>
<dbReference type="EMBL" id="CP071517">
    <property type="protein sequence ID" value="QSX75888.1"/>
    <property type="molecule type" value="Genomic_DNA"/>
</dbReference>
<keyword evidence="6" id="KW-1185">Reference proteome</keyword>
<dbReference type="Gene3D" id="3.40.50.720">
    <property type="entry name" value="NAD(P)-binding Rossmann-like Domain"/>
    <property type="match status" value="1"/>
</dbReference>
<dbReference type="PRINTS" id="PR00080">
    <property type="entry name" value="SDRFAMILY"/>
</dbReference>